<evidence type="ECO:0000313" key="2">
    <source>
        <dbReference type="Proteomes" id="UP000257109"/>
    </source>
</evidence>
<dbReference type="InterPro" id="IPR043128">
    <property type="entry name" value="Rev_trsase/Diguanyl_cyclase"/>
</dbReference>
<reference evidence="1" key="1">
    <citation type="submission" date="2018-05" db="EMBL/GenBank/DDBJ databases">
        <title>Draft genome of Mucuna pruriens seed.</title>
        <authorList>
            <person name="Nnadi N.E."/>
            <person name="Vos R."/>
            <person name="Hasami M.H."/>
            <person name="Devisetty U.K."/>
            <person name="Aguiy J.C."/>
        </authorList>
    </citation>
    <scope>NUCLEOTIDE SEQUENCE [LARGE SCALE GENOMIC DNA]</scope>
    <source>
        <strain evidence="1">JCA_2017</strain>
    </source>
</reference>
<dbReference type="PANTHER" id="PTHR24559:SF444">
    <property type="entry name" value="REVERSE TRANSCRIPTASE DOMAIN-CONTAINING PROTEIN"/>
    <property type="match status" value="1"/>
</dbReference>
<dbReference type="AlphaFoldDB" id="A0A371FX43"/>
<dbReference type="EMBL" id="QJKJ01007515">
    <property type="protein sequence ID" value="RDX82907.1"/>
    <property type="molecule type" value="Genomic_DNA"/>
</dbReference>
<accession>A0A371FX43</accession>
<protein>
    <submittedName>
        <fullName evidence="1">Retrovirus-related Pol polyprotein from transposon opus</fullName>
    </submittedName>
</protein>
<dbReference type="SUPFAM" id="SSF56672">
    <property type="entry name" value="DNA/RNA polymerases"/>
    <property type="match status" value="1"/>
</dbReference>
<dbReference type="Gene3D" id="3.30.70.270">
    <property type="match status" value="1"/>
</dbReference>
<dbReference type="OrthoDB" id="1709213at2759"/>
<dbReference type="InterPro" id="IPR053134">
    <property type="entry name" value="RNA-dir_DNA_polymerase"/>
</dbReference>
<keyword evidence="2" id="KW-1185">Reference proteome</keyword>
<feature type="non-terminal residue" evidence="1">
    <location>
        <position position="1"/>
    </location>
</feature>
<dbReference type="InterPro" id="IPR043502">
    <property type="entry name" value="DNA/RNA_pol_sf"/>
</dbReference>
<evidence type="ECO:0000313" key="1">
    <source>
        <dbReference type="EMBL" id="RDX82907.1"/>
    </source>
</evidence>
<comment type="caution">
    <text evidence="1">The sequence shown here is derived from an EMBL/GenBank/DDBJ whole genome shotgun (WGS) entry which is preliminary data.</text>
</comment>
<name>A0A371FX43_MUCPR</name>
<proteinExistence type="predicted"/>
<gene>
    <name evidence="1" type="primary">pol</name>
    <name evidence="1" type="ORF">CR513_36251</name>
</gene>
<dbReference type="PANTHER" id="PTHR24559">
    <property type="entry name" value="TRANSPOSON TY3-I GAG-POL POLYPROTEIN"/>
    <property type="match status" value="1"/>
</dbReference>
<organism evidence="1 2">
    <name type="scientific">Mucuna pruriens</name>
    <name type="common">Velvet bean</name>
    <name type="synonym">Dolichos pruriens</name>
    <dbReference type="NCBI Taxonomy" id="157652"/>
    <lineage>
        <taxon>Eukaryota</taxon>
        <taxon>Viridiplantae</taxon>
        <taxon>Streptophyta</taxon>
        <taxon>Embryophyta</taxon>
        <taxon>Tracheophyta</taxon>
        <taxon>Spermatophyta</taxon>
        <taxon>Magnoliopsida</taxon>
        <taxon>eudicotyledons</taxon>
        <taxon>Gunneridae</taxon>
        <taxon>Pentapetalae</taxon>
        <taxon>rosids</taxon>
        <taxon>fabids</taxon>
        <taxon>Fabales</taxon>
        <taxon>Fabaceae</taxon>
        <taxon>Papilionoideae</taxon>
        <taxon>50 kb inversion clade</taxon>
        <taxon>NPAAA clade</taxon>
        <taxon>indigoferoid/millettioid clade</taxon>
        <taxon>Phaseoleae</taxon>
        <taxon>Mucuna</taxon>
    </lineage>
</organism>
<dbReference type="Proteomes" id="UP000257109">
    <property type="component" value="Unassembled WGS sequence"/>
</dbReference>
<sequence length="154" mass="17338">MINIFSDLLEDCMEVFMDDFIVYVESFKACLDNLSQVLRRCINSNLVLNFEKCYFMVIEGIVLKHLVSARGIEVDKVKFDIISSLSNSASVREPCWFLSTIYKEFQQDRLASVQASTEGRGLCLRPALCGCFLGAEEKNHIRAHPSSTKLGASV</sequence>